<dbReference type="Gene3D" id="3.40.50.880">
    <property type="match status" value="1"/>
</dbReference>
<protein>
    <recommendedName>
        <fullName evidence="10">Imidazole glycerol phosphate synthase subunit HisH</fullName>
        <ecNumber evidence="10">4.3.2.10</ecNumber>
    </recommendedName>
    <alternativeName>
        <fullName evidence="10">IGP synthase glutaminase subunit</fullName>
        <ecNumber evidence="10">3.5.1.2</ecNumber>
    </alternativeName>
    <alternativeName>
        <fullName evidence="10">IGP synthase subunit HisH</fullName>
    </alternativeName>
    <alternativeName>
        <fullName evidence="10">ImGP synthase subunit HisH</fullName>
        <shortName evidence="10">IGPS subunit HisH</shortName>
    </alternativeName>
</protein>
<accession>A0A2H0XZH1</accession>
<dbReference type="GO" id="GO:0016829">
    <property type="term" value="F:lyase activity"/>
    <property type="evidence" value="ECO:0007669"/>
    <property type="project" value="UniProtKB-KW"/>
</dbReference>
<sequence length="207" mass="22458">MSLVIIDYGSGNLRSVQKALETVGYTAEITKDKATIRGARGIILPGVGAFDAALEELRRDGLEVVLQESVALGKPFLGICLGLQHLFVSSEEGQGPGLAILPGQVKKFNFQPNPSEVLSVPHMGWNRLLIKRPAPIFKGIEPGSLVYFAHSYYVVPEDKMIVATTTDYGVEFVSAIWKDNLFGIQFHPEKSGAIGLKILKNFGDLCG</sequence>
<dbReference type="EC" id="3.5.1.2" evidence="10"/>
<comment type="pathway">
    <text evidence="1 10">Amino-acid biosynthesis; L-histidine biosynthesis; L-histidine from 5-phospho-alpha-D-ribose 1-diphosphate: step 5/9.</text>
</comment>
<gene>
    <name evidence="10 13" type="primary">hisH</name>
    <name evidence="13" type="ORF">COT42_03090</name>
</gene>
<keyword evidence="5 10" id="KW-0315">Glutamine amidotransferase</keyword>
<comment type="catalytic activity">
    <reaction evidence="9 10">
        <text>L-glutamine + H2O = L-glutamate + NH4(+)</text>
        <dbReference type="Rhea" id="RHEA:15889"/>
        <dbReference type="ChEBI" id="CHEBI:15377"/>
        <dbReference type="ChEBI" id="CHEBI:28938"/>
        <dbReference type="ChEBI" id="CHEBI:29985"/>
        <dbReference type="ChEBI" id="CHEBI:58359"/>
        <dbReference type="EC" id="3.5.1.2"/>
    </reaction>
</comment>
<evidence type="ECO:0000256" key="10">
    <source>
        <dbReference type="HAMAP-Rule" id="MF_00278"/>
    </source>
</evidence>
<comment type="catalytic activity">
    <reaction evidence="8 10">
        <text>5-[(5-phospho-1-deoxy-D-ribulos-1-ylimino)methylamino]-1-(5-phospho-beta-D-ribosyl)imidazole-4-carboxamide + L-glutamine = D-erythro-1-(imidazol-4-yl)glycerol 3-phosphate + 5-amino-1-(5-phospho-beta-D-ribosyl)imidazole-4-carboxamide + L-glutamate + H(+)</text>
        <dbReference type="Rhea" id="RHEA:24793"/>
        <dbReference type="ChEBI" id="CHEBI:15378"/>
        <dbReference type="ChEBI" id="CHEBI:29985"/>
        <dbReference type="ChEBI" id="CHEBI:58278"/>
        <dbReference type="ChEBI" id="CHEBI:58359"/>
        <dbReference type="ChEBI" id="CHEBI:58475"/>
        <dbReference type="ChEBI" id="CHEBI:58525"/>
        <dbReference type="EC" id="4.3.2.10"/>
    </reaction>
</comment>
<feature type="active site" evidence="10 11">
    <location>
        <position position="187"/>
    </location>
</feature>
<evidence type="ECO:0000313" key="13">
    <source>
        <dbReference type="EMBL" id="PIS30448.1"/>
    </source>
</evidence>
<evidence type="ECO:0000256" key="8">
    <source>
        <dbReference type="ARBA" id="ARBA00047838"/>
    </source>
</evidence>
<keyword evidence="4 10" id="KW-0378">Hydrolase</keyword>
<evidence type="ECO:0000256" key="11">
    <source>
        <dbReference type="PIRSR" id="PIRSR000495-1"/>
    </source>
</evidence>
<dbReference type="EC" id="4.3.2.10" evidence="10"/>
<dbReference type="PROSITE" id="PS51273">
    <property type="entry name" value="GATASE_TYPE_1"/>
    <property type="match status" value="1"/>
</dbReference>
<dbReference type="InterPro" id="IPR017926">
    <property type="entry name" value="GATASE"/>
</dbReference>
<comment type="subunit">
    <text evidence="2 10">Heterodimer of HisH and HisF.</text>
</comment>
<dbReference type="InterPro" id="IPR029062">
    <property type="entry name" value="Class_I_gatase-like"/>
</dbReference>
<evidence type="ECO:0000256" key="4">
    <source>
        <dbReference type="ARBA" id="ARBA00022801"/>
    </source>
</evidence>
<keyword evidence="7 10" id="KW-0456">Lyase</keyword>
<proteinExistence type="inferred from homology"/>
<dbReference type="GO" id="GO:0000107">
    <property type="term" value="F:imidazoleglycerol-phosphate synthase activity"/>
    <property type="evidence" value="ECO:0007669"/>
    <property type="project" value="UniProtKB-UniRule"/>
</dbReference>
<evidence type="ECO:0000256" key="9">
    <source>
        <dbReference type="ARBA" id="ARBA00049534"/>
    </source>
</evidence>
<dbReference type="HAMAP" id="MF_00278">
    <property type="entry name" value="HisH"/>
    <property type="match status" value="1"/>
</dbReference>
<feature type="active site" evidence="10 11">
    <location>
        <position position="189"/>
    </location>
</feature>
<evidence type="ECO:0000259" key="12">
    <source>
        <dbReference type="Pfam" id="PF00117"/>
    </source>
</evidence>
<evidence type="ECO:0000313" key="14">
    <source>
        <dbReference type="Proteomes" id="UP000231343"/>
    </source>
</evidence>
<evidence type="ECO:0000256" key="3">
    <source>
        <dbReference type="ARBA" id="ARBA00022605"/>
    </source>
</evidence>
<dbReference type="GO" id="GO:0004359">
    <property type="term" value="F:glutaminase activity"/>
    <property type="evidence" value="ECO:0007669"/>
    <property type="project" value="UniProtKB-EC"/>
</dbReference>
<dbReference type="InterPro" id="IPR010139">
    <property type="entry name" value="Imidazole-glycPsynth_HisH"/>
</dbReference>
<dbReference type="UniPathway" id="UPA00031">
    <property type="reaction ID" value="UER00010"/>
</dbReference>
<keyword evidence="10" id="KW-0963">Cytoplasm</keyword>
<evidence type="ECO:0000256" key="1">
    <source>
        <dbReference type="ARBA" id="ARBA00005091"/>
    </source>
</evidence>
<dbReference type="SUPFAM" id="SSF52317">
    <property type="entry name" value="Class I glutamine amidotransferase-like"/>
    <property type="match status" value="1"/>
</dbReference>
<dbReference type="Pfam" id="PF00117">
    <property type="entry name" value="GATase"/>
    <property type="match status" value="1"/>
</dbReference>
<evidence type="ECO:0000256" key="6">
    <source>
        <dbReference type="ARBA" id="ARBA00023102"/>
    </source>
</evidence>
<comment type="caution">
    <text evidence="13">The sequence shown here is derived from an EMBL/GenBank/DDBJ whole genome shotgun (WGS) entry which is preliminary data.</text>
</comment>
<name>A0A2H0XZH1_UNCSA</name>
<dbReference type="CDD" id="cd01748">
    <property type="entry name" value="GATase1_IGP_Synthase"/>
    <property type="match status" value="1"/>
</dbReference>
<dbReference type="EMBL" id="PEYM01000055">
    <property type="protein sequence ID" value="PIS30448.1"/>
    <property type="molecule type" value="Genomic_DNA"/>
</dbReference>
<keyword evidence="6 10" id="KW-0368">Histidine biosynthesis</keyword>
<comment type="function">
    <text evidence="10">IGPS catalyzes the conversion of PRFAR and glutamine to IGP, AICAR and glutamate. The HisH subunit catalyzes the hydrolysis of glutamine to glutamate and ammonia as part of the synthesis of IGP and AICAR. The resulting ammonia molecule is channeled to the active site of HisF.</text>
</comment>
<dbReference type="PANTHER" id="PTHR42701">
    <property type="entry name" value="IMIDAZOLE GLYCEROL PHOSPHATE SYNTHASE SUBUNIT HISH"/>
    <property type="match status" value="1"/>
</dbReference>
<dbReference type="PANTHER" id="PTHR42701:SF1">
    <property type="entry name" value="IMIDAZOLE GLYCEROL PHOSPHATE SYNTHASE SUBUNIT HISH"/>
    <property type="match status" value="1"/>
</dbReference>
<keyword evidence="3 10" id="KW-0028">Amino-acid biosynthesis</keyword>
<evidence type="ECO:0000256" key="5">
    <source>
        <dbReference type="ARBA" id="ARBA00022962"/>
    </source>
</evidence>
<feature type="domain" description="Glutamine amidotransferase" evidence="12">
    <location>
        <begin position="4"/>
        <end position="202"/>
    </location>
</feature>
<evidence type="ECO:0000256" key="7">
    <source>
        <dbReference type="ARBA" id="ARBA00023239"/>
    </source>
</evidence>
<dbReference type="Proteomes" id="UP000231343">
    <property type="component" value="Unassembled WGS sequence"/>
</dbReference>
<dbReference type="GO" id="GO:0000105">
    <property type="term" value="P:L-histidine biosynthetic process"/>
    <property type="evidence" value="ECO:0007669"/>
    <property type="project" value="UniProtKB-UniRule"/>
</dbReference>
<feature type="active site" description="Nucleophile" evidence="10 11">
    <location>
        <position position="80"/>
    </location>
</feature>
<comment type="subcellular location">
    <subcellularLocation>
        <location evidence="10">Cytoplasm</location>
    </subcellularLocation>
</comment>
<dbReference type="PIRSF" id="PIRSF000495">
    <property type="entry name" value="Amidotransf_hisH"/>
    <property type="match status" value="1"/>
</dbReference>
<organism evidence="13 14">
    <name type="scientific">Candidatus Saganbacteria bacterium CG08_land_8_20_14_0_20_45_16</name>
    <dbReference type="NCBI Taxonomy" id="2014293"/>
    <lineage>
        <taxon>Bacteria</taxon>
        <taxon>Bacillati</taxon>
        <taxon>Saganbacteria</taxon>
    </lineage>
</organism>
<dbReference type="NCBIfam" id="TIGR01855">
    <property type="entry name" value="IMP_synth_hisH"/>
    <property type="match status" value="1"/>
</dbReference>
<reference evidence="13 14" key="1">
    <citation type="submission" date="2017-09" db="EMBL/GenBank/DDBJ databases">
        <title>Depth-based differentiation of microbial function through sediment-hosted aquifers and enrichment of novel symbionts in the deep terrestrial subsurface.</title>
        <authorList>
            <person name="Probst A.J."/>
            <person name="Ladd B."/>
            <person name="Jarett J.K."/>
            <person name="Geller-Mcgrath D.E."/>
            <person name="Sieber C.M."/>
            <person name="Emerson J.B."/>
            <person name="Anantharaman K."/>
            <person name="Thomas B.C."/>
            <person name="Malmstrom R."/>
            <person name="Stieglmeier M."/>
            <person name="Klingl A."/>
            <person name="Woyke T."/>
            <person name="Ryan C.M."/>
            <person name="Banfield J.F."/>
        </authorList>
    </citation>
    <scope>NUCLEOTIDE SEQUENCE [LARGE SCALE GENOMIC DNA]</scope>
    <source>
        <strain evidence="13">CG08_land_8_20_14_0_20_45_16</strain>
    </source>
</reference>
<dbReference type="GO" id="GO:0005737">
    <property type="term" value="C:cytoplasm"/>
    <property type="evidence" value="ECO:0007669"/>
    <property type="project" value="UniProtKB-SubCell"/>
</dbReference>
<dbReference type="AlphaFoldDB" id="A0A2H0XZH1"/>
<evidence type="ECO:0000256" key="2">
    <source>
        <dbReference type="ARBA" id="ARBA00011152"/>
    </source>
</evidence>